<accession>A0AAD9FD91</accession>
<feature type="non-terminal residue" evidence="2">
    <location>
        <position position="76"/>
    </location>
</feature>
<comment type="caution">
    <text evidence="2">The sequence shown here is derived from an EMBL/GenBank/DDBJ whole genome shotgun (WGS) entry which is preliminary data.</text>
</comment>
<feature type="compositionally biased region" description="Polar residues" evidence="1">
    <location>
        <begin position="21"/>
        <end position="39"/>
    </location>
</feature>
<name>A0AAD9FD91_DISEL</name>
<feature type="region of interest" description="Disordered" evidence="1">
    <location>
        <begin position="1"/>
        <end position="50"/>
    </location>
</feature>
<feature type="compositionally biased region" description="Polar residues" evidence="1">
    <location>
        <begin position="1"/>
        <end position="15"/>
    </location>
</feature>
<evidence type="ECO:0000313" key="3">
    <source>
        <dbReference type="Proteomes" id="UP001228049"/>
    </source>
</evidence>
<evidence type="ECO:0000313" key="2">
    <source>
        <dbReference type="EMBL" id="KAK1897529.1"/>
    </source>
</evidence>
<reference evidence="2" key="1">
    <citation type="submission" date="2023-04" db="EMBL/GenBank/DDBJ databases">
        <title>Chromosome-level genome of Chaenocephalus aceratus.</title>
        <authorList>
            <person name="Park H."/>
        </authorList>
    </citation>
    <scope>NUCLEOTIDE SEQUENCE</scope>
    <source>
        <strain evidence="2">DE</strain>
        <tissue evidence="2">Muscle</tissue>
    </source>
</reference>
<proteinExistence type="predicted"/>
<dbReference type="EMBL" id="JASDAP010000009">
    <property type="protein sequence ID" value="KAK1897529.1"/>
    <property type="molecule type" value="Genomic_DNA"/>
</dbReference>
<evidence type="ECO:0000256" key="1">
    <source>
        <dbReference type="SAM" id="MobiDB-lite"/>
    </source>
</evidence>
<keyword evidence="3" id="KW-1185">Reference proteome</keyword>
<gene>
    <name evidence="2" type="ORF">KUDE01_017061</name>
</gene>
<dbReference type="Proteomes" id="UP001228049">
    <property type="component" value="Unassembled WGS sequence"/>
</dbReference>
<feature type="non-terminal residue" evidence="2">
    <location>
        <position position="1"/>
    </location>
</feature>
<organism evidence="2 3">
    <name type="scientific">Dissostichus eleginoides</name>
    <name type="common">Patagonian toothfish</name>
    <name type="synonym">Dissostichus amissus</name>
    <dbReference type="NCBI Taxonomy" id="100907"/>
    <lineage>
        <taxon>Eukaryota</taxon>
        <taxon>Metazoa</taxon>
        <taxon>Chordata</taxon>
        <taxon>Craniata</taxon>
        <taxon>Vertebrata</taxon>
        <taxon>Euteleostomi</taxon>
        <taxon>Actinopterygii</taxon>
        <taxon>Neopterygii</taxon>
        <taxon>Teleostei</taxon>
        <taxon>Neoteleostei</taxon>
        <taxon>Acanthomorphata</taxon>
        <taxon>Eupercaria</taxon>
        <taxon>Perciformes</taxon>
        <taxon>Notothenioidei</taxon>
        <taxon>Nototheniidae</taxon>
        <taxon>Dissostichus</taxon>
    </lineage>
</organism>
<dbReference type="AlphaFoldDB" id="A0AAD9FD91"/>
<sequence>SALLSTANTQQTHRSNCTEEPWSSTDASARELSASTQPKPRSASPDIRESRQDKWMAWLVQQTGSLLGAVVTGSAD</sequence>
<protein>
    <submittedName>
        <fullName evidence="2">Imidazoleglycerol-phosphate dehydratase</fullName>
    </submittedName>
</protein>